<dbReference type="GO" id="GO:0004801">
    <property type="term" value="F:transaldolase activity"/>
    <property type="evidence" value="ECO:0007669"/>
    <property type="project" value="TreeGrafter"/>
</dbReference>
<organism evidence="2 3">
    <name type="scientific">Hydnomerulius pinastri MD-312</name>
    <dbReference type="NCBI Taxonomy" id="994086"/>
    <lineage>
        <taxon>Eukaryota</taxon>
        <taxon>Fungi</taxon>
        <taxon>Dikarya</taxon>
        <taxon>Basidiomycota</taxon>
        <taxon>Agaricomycotina</taxon>
        <taxon>Agaricomycetes</taxon>
        <taxon>Agaricomycetidae</taxon>
        <taxon>Boletales</taxon>
        <taxon>Boletales incertae sedis</taxon>
        <taxon>Leucogyrophana</taxon>
    </lineage>
</organism>
<dbReference type="PANTHER" id="PTHR10683">
    <property type="entry name" value="TRANSALDOLASE"/>
    <property type="match status" value="1"/>
</dbReference>
<dbReference type="InterPro" id="IPR013785">
    <property type="entry name" value="Aldolase_TIM"/>
</dbReference>
<dbReference type="Pfam" id="PF00923">
    <property type="entry name" value="TAL_FSA"/>
    <property type="match status" value="1"/>
</dbReference>
<dbReference type="PANTHER" id="PTHR10683:SF39">
    <property type="entry name" value="TRANSALDOLASE"/>
    <property type="match status" value="1"/>
</dbReference>
<dbReference type="Gene3D" id="3.20.20.70">
    <property type="entry name" value="Aldolase class I"/>
    <property type="match status" value="1"/>
</dbReference>
<dbReference type="HOGENOM" id="CLU_047470_1_0_1"/>
<keyword evidence="1" id="KW-0704">Schiff base</keyword>
<dbReference type="OrthoDB" id="1711136at2759"/>
<sequence length="352" mass="38357">MSNINLLAQVRATVTVDIDSMEHEAAKTLASQSGKFRDMTSNQAIVHGQVVEQWERLSPQVLEYVEKNSLDIGKEGDVLKVINLLTVLLASQVLPNLTGRVHAQTSPSVADDTEGTIEHAKALVRLFELYGIQRDRVTIKIPATPASMVACQRLEALNPPIRTLATCLFSVPQAVSAWQAGCLYVAPYFNELGVHFDTEPVMWKQYADTVKEHPMASIIYSIVQTFKRLRGDSPVPKTLVMPASIVTTDEVVALTRLGPDHLTISAGVLQKMVEPSSGVQAAALQPVIFENLGAVEDDVLRADYLANGGKNLQEAIGGDSETARKISDALRIFGQKETETKKFLRAKLLGAS</sequence>
<proteinExistence type="predicted"/>
<keyword evidence="3" id="KW-1185">Reference proteome</keyword>
<evidence type="ECO:0000313" key="3">
    <source>
        <dbReference type="Proteomes" id="UP000053820"/>
    </source>
</evidence>
<dbReference type="GO" id="GO:0009052">
    <property type="term" value="P:pentose-phosphate shunt, non-oxidative branch"/>
    <property type="evidence" value="ECO:0007669"/>
    <property type="project" value="TreeGrafter"/>
</dbReference>
<reference evidence="2 3" key="1">
    <citation type="submission" date="2014-04" db="EMBL/GenBank/DDBJ databases">
        <title>Evolutionary Origins and Diversification of the Mycorrhizal Mutualists.</title>
        <authorList>
            <consortium name="DOE Joint Genome Institute"/>
            <consortium name="Mycorrhizal Genomics Consortium"/>
            <person name="Kohler A."/>
            <person name="Kuo A."/>
            <person name="Nagy L.G."/>
            <person name="Floudas D."/>
            <person name="Copeland A."/>
            <person name="Barry K.W."/>
            <person name="Cichocki N."/>
            <person name="Veneault-Fourrey C."/>
            <person name="LaButti K."/>
            <person name="Lindquist E.A."/>
            <person name="Lipzen A."/>
            <person name="Lundell T."/>
            <person name="Morin E."/>
            <person name="Murat C."/>
            <person name="Riley R."/>
            <person name="Ohm R."/>
            <person name="Sun H."/>
            <person name="Tunlid A."/>
            <person name="Henrissat B."/>
            <person name="Grigoriev I.V."/>
            <person name="Hibbett D.S."/>
            <person name="Martin F."/>
        </authorList>
    </citation>
    <scope>NUCLEOTIDE SEQUENCE [LARGE SCALE GENOMIC DNA]</scope>
    <source>
        <strain evidence="2 3">MD-312</strain>
    </source>
</reference>
<dbReference type="Proteomes" id="UP000053820">
    <property type="component" value="Unassembled WGS sequence"/>
</dbReference>
<dbReference type="EMBL" id="KN839862">
    <property type="protein sequence ID" value="KIJ61495.1"/>
    <property type="molecule type" value="Genomic_DNA"/>
</dbReference>
<protein>
    <submittedName>
        <fullName evidence="2">Unplaced genomic scaffold scaffold_28, whole genome shotgun sequence</fullName>
    </submittedName>
</protein>
<name>A0A0C9VU00_9AGAM</name>
<accession>A0A0C9VU00</accession>
<evidence type="ECO:0000313" key="2">
    <source>
        <dbReference type="EMBL" id="KIJ61495.1"/>
    </source>
</evidence>
<evidence type="ECO:0000256" key="1">
    <source>
        <dbReference type="ARBA" id="ARBA00023270"/>
    </source>
</evidence>
<dbReference type="GO" id="GO:0005975">
    <property type="term" value="P:carbohydrate metabolic process"/>
    <property type="evidence" value="ECO:0007669"/>
    <property type="project" value="InterPro"/>
</dbReference>
<dbReference type="AlphaFoldDB" id="A0A0C9VU00"/>
<dbReference type="SUPFAM" id="SSF51569">
    <property type="entry name" value="Aldolase"/>
    <property type="match status" value="1"/>
</dbReference>
<dbReference type="InterPro" id="IPR001585">
    <property type="entry name" value="TAL/FSA"/>
</dbReference>
<gene>
    <name evidence="2" type="ORF">HYDPIDRAFT_159560</name>
</gene>